<dbReference type="STRING" id="880071.Fleli_0057"/>
<dbReference type="RefSeq" id="WP_014796037.1">
    <property type="nucleotide sequence ID" value="NC_018018.1"/>
</dbReference>
<evidence type="ECO:0000313" key="2">
    <source>
        <dbReference type="Proteomes" id="UP000006054"/>
    </source>
</evidence>
<dbReference type="HOGENOM" id="CLU_047691_16_1_10"/>
<proteinExistence type="predicted"/>
<evidence type="ECO:0000313" key="1">
    <source>
        <dbReference type="EMBL" id="AFM02568.1"/>
    </source>
</evidence>
<dbReference type="NCBIfam" id="TIGR02937">
    <property type="entry name" value="sigma70-ECF"/>
    <property type="match status" value="1"/>
</dbReference>
<dbReference type="KEGG" id="fli:Fleli_0057"/>
<dbReference type="InterPro" id="IPR014284">
    <property type="entry name" value="RNA_pol_sigma-70_dom"/>
</dbReference>
<name>I4AF33_BERLS</name>
<dbReference type="SUPFAM" id="SSF88946">
    <property type="entry name" value="Sigma2 domain of RNA polymerase sigma factors"/>
    <property type="match status" value="1"/>
</dbReference>
<dbReference type="GO" id="GO:0003700">
    <property type="term" value="F:DNA-binding transcription factor activity"/>
    <property type="evidence" value="ECO:0007669"/>
    <property type="project" value="InterPro"/>
</dbReference>
<accession>I4AF33</accession>
<dbReference type="eggNOG" id="COG1595">
    <property type="taxonomic scope" value="Bacteria"/>
</dbReference>
<dbReference type="GO" id="GO:0006352">
    <property type="term" value="P:DNA-templated transcription initiation"/>
    <property type="evidence" value="ECO:0007669"/>
    <property type="project" value="InterPro"/>
</dbReference>
<reference evidence="2" key="1">
    <citation type="submission" date="2012-06" db="EMBL/GenBank/DDBJ databases">
        <title>The complete genome of Flexibacter litoralis DSM 6794.</title>
        <authorList>
            <person name="Lucas S."/>
            <person name="Copeland A."/>
            <person name="Lapidus A."/>
            <person name="Glavina del Rio T."/>
            <person name="Dalin E."/>
            <person name="Tice H."/>
            <person name="Bruce D."/>
            <person name="Goodwin L."/>
            <person name="Pitluck S."/>
            <person name="Peters L."/>
            <person name="Ovchinnikova G."/>
            <person name="Lu M."/>
            <person name="Kyrpides N."/>
            <person name="Mavromatis K."/>
            <person name="Ivanova N."/>
            <person name="Brettin T."/>
            <person name="Detter J.C."/>
            <person name="Han C."/>
            <person name="Larimer F."/>
            <person name="Land M."/>
            <person name="Hauser L."/>
            <person name="Markowitz V."/>
            <person name="Cheng J.-F."/>
            <person name="Hugenholtz P."/>
            <person name="Woyke T."/>
            <person name="Wu D."/>
            <person name="Spring S."/>
            <person name="Lang E."/>
            <person name="Kopitz M."/>
            <person name="Brambilla E."/>
            <person name="Klenk H.-P."/>
            <person name="Eisen J.A."/>
        </authorList>
    </citation>
    <scope>NUCLEOTIDE SEQUENCE [LARGE SCALE GENOMIC DNA]</scope>
    <source>
        <strain evidence="2">ATCC 23117 / DSM 6794 / NBRC 15988 / NCIMB 1366 / Sio-4</strain>
    </source>
</reference>
<dbReference type="AlphaFoldDB" id="I4AF33"/>
<dbReference type="InterPro" id="IPR013325">
    <property type="entry name" value="RNA_pol_sigma_r2"/>
</dbReference>
<gene>
    <name evidence="1" type="ordered locus">Fleli_0057</name>
</gene>
<dbReference type="SUPFAM" id="SSF88659">
    <property type="entry name" value="Sigma3 and sigma4 domains of RNA polymerase sigma factors"/>
    <property type="match status" value="1"/>
</dbReference>
<dbReference type="OrthoDB" id="1099849at2"/>
<sequence>MENEKLIQFLRESTHRKKALEFLYQFFEKTSKGLQKIGAKQDQTKDIFQEGILIFYHQAQKKDFYLSCKPSTYLFGICQNIFRNKKRKEAKQNTLSNTDFLIELSNATNLENQEQQNIYKSDEAISILRTILSELGEPCKKLLTGYYVDKFSMKELAQKLGYNSDLTAKAQKYKCLQRAKKLAQNQLENLQTILL</sequence>
<dbReference type="EMBL" id="CP003345">
    <property type="protein sequence ID" value="AFM02568.1"/>
    <property type="molecule type" value="Genomic_DNA"/>
</dbReference>
<dbReference type="Gene3D" id="1.10.1740.10">
    <property type="match status" value="1"/>
</dbReference>
<protein>
    <submittedName>
        <fullName evidence="1">RNA polymerase sigma factor, sigma-70 family</fullName>
    </submittedName>
</protein>
<dbReference type="InterPro" id="IPR013324">
    <property type="entry name" value="RNA_pol_sigma_r3/r4-like"/>
</dbReference>
<organism evidence="1 2">
    <name type="scientific">Bernardetia litoralis (strain ATCC 23117 / DSM 6794 / NBRC 15988 / NCIMB 1366 / Fx l1 / Sio-4)</name>
    <name type="common">Flexibacter litoralis</name>
    <dbReference type="NCBI Taxonomy" id="880071"/>
    <lineage>
        <taxon>Bacteria</taxon>
        <taxon>Pseudomonadati</taxon>
        <taxon>Bacteroidota</taxon>
        <taxon>Cytophagia</taxon>
        <taxon>Cytophagales</taxon>
        <taxon>Bernardetiaceae</taxon>
        <taxon>Bernardetia</taxon>
    </lineage>
</organism>
<dbReference type="Proteomes" id="UP000006054">
    <property type="component" value="Chromosome"/>
</dbReference>
<keyword evidence="2" id="KW-1185">Reference proteome</keyword>